<keyword evidence="1" id="KW-0472">Membrane</keyword>
<evidence type="ECO:0000313" key="3">
    <source>
        <dbReference type="Proteomes" id="UP000192940"/>
    </source>
</evidence>
<dbReference type="Proteomes" id="UP000192940">
    <property type="component" value="Chromosome I"/>
</dbReference>
<protein>
    <submittedName>
        <fullName evidence="2">Uncharacterized protein</fullName>
    </submittedName>
</protein>
<keyword evidence="1" id="KW-0812">Transmembrane</keyword>
<dbReference type="EMBL" id="LT840184">
    <property type="protein sequence ID" value="SMF75329.1"/>
    <property type="molecule type" value="Genomic_DNA"/>
</dbReference>
<feature type="transmembrane region" description="Helical" evidence="1">
    <location>
        <begin position="12"/>
        <end position="31"/>
    </location>
</feature>
<keyword evidence="1" id="KW-1133">Transmembrane helix</keyword>
<sequence>MKKFGRTKFERFADIITLVSDVLFYIPRLIIKIFN</sequence>
<evidence type="ECO:0000256" key="1">
    <source>
        <dbReference type="SAM" id="Phobius"/>
    </source>
</evidence>
<gene>
    <name evidence="2" type="ORF">SAMN05661091_1182</name>
</gene>
<dbReference type="AlphaFoldDB" id="A0A1X7GVD4"/>
<organism evidence="2 3">
    <name type="scientific">Paenibacillus uliginis N3/975</name>
    <dbReference type="NCBI Taxonomy" id="1313296"/>
    <lineage>
        <taxon>Bacteria</taxon>
        <taxon>Bacillati</taxon>
        <taxon>Bacillota</taxon>
        <taxon>Bacilli</taxon>
        <taxon>Bacillales</taxon>
        <taxon>Paenibacillaceae</taxon>
        <taxon>Paenibacillus</taxon>
    </lineage>
</organism>
<proteinExistence type="predicted"/>
<evidence type="ECO:0000313" key="2">
    <source>
        <dbReference type="EMBL" id="SMF75329.1"/>
    </source>
</evidence>
<name>A0A1X7GVD4_9BACL</name>
<keyword evidence="3" id="KW-1185">Reference proteome</keyword>
<accession>A0A1X7GVD4</accession>
<reference evidence="2 3" key="1">
    <citation type="submission" date="2017-04" db="EMBL/GenBank/DDBJ databases">
        <authorList>
            <person name="Afonso C.L."/>
            <person name="Miller P.J."/>
            <person name="Scott M.A."/>
            <person name="Spackman E."/>
            <person name="Goraichik I."/>
            <person name="Dimitrov K.M."/>
            <person name="Suarez D.L."/>
            <person name="Swayne D.E."/>
        </authorList>
    </citation>
    <scope>NUCLEOTIDE SEQUENCE [LARGE SCALE GENOMIC DNA]</scope>
    <source>
        <strain evidence="2 3">N3/975</strain>
    </source>
</reference>